<feature type="non-terminal residue" evidence="1">
    <location>
        <position position="123"/>
    </location>
</feature>
<proteinExistence type="predicted"/>
<dbReference type="EMBL" id="JBAHYK010001695">
    <property type="protein sequence ID" value="KAL0567035.1"/>
    <property type="molecule type" value="Genomic_DNA"/>
</dbReference>
<name>A0ABR3EVU3_9AGAR</name>
<evidence type="ECO:0000313" key="1">
    <source>
        <dbReference type="EMBL" id="KAL0567035.1"/>
    </source>
</evidence>
<reference evidence="1 2" key="1">
    <citation type="submission" date="2024-02" db="EMBL/GenBank/DDBJ databases">
        <title>A draft genome for the cacao thread blight pathogen Marasmius crinis-equi.</title>
        <authorList>
            <person name="Cohen S.P."/>
            <person name="Baruah I.K."/>
            <person name="Amoako-Attah I."/>
            <person name="Bukari Y."/>
            <person name="Meinhardt L.W."/>
            <person name="Bailey B.A."/>
        </authorList>
    </citation>
    <scope>NUCLEOTIDE SEQUENCE [LARGE SCALE GENOMIC DNA]</scope>
    <source>
        <strain evidence="1 2">GH-76</strain>
    </source>
</reference>
<keyword evidence="2" id="KW-1185">Reference proteome</keyword>
<accession>A0ABR3EVU3</accession>
<protein>
    <submittedName>
        <fullName evidence="1">Uncharacterized protein</fullName>
    </submittedName>
</protein>
<organism evidence="1 2">
    <name type="scientific">Marasmius crinis-equi</name>
    <dbReference type="NCBI Taxonomy" id="585013"/>
    <lineage>
        <taxon>Eukaryota</taxon>
        <taxon>Fungi</taxon>
        <taxon>Dikarya</taxon>
        <taxon>Basidiomycota</taxon>
        <taxon>Agaricomycotina</taxon>
        <taxon>Agaricomycetes</taxon>
        <taxon>Agaricomycetidae</taxon>
        <taxon>Agaricales</taxon>
        <taxon>Marasmiineae</taxon>
        <taxon>Marasmiaceae</taxon>
        <taxon>Marasmius</taxon>
    </lineage>
</organism>
<evidence type="ECO:0000313" key="2">
    <source>
        <dbReference type="Proteomes" id="UP001465976"/>
    </source>
</evidence>
<dbReference type="Proteomes" id="UP001465976">
    <property type="component" value="Unassembled WGS sequence"/>
</dbReference>
<sequence>MSNYFQNARDFTLNNPNLSSVGGNQYVYNYHSTTTVTTTQSKSRLWIQGTEEEEGEFDQYHEIKRADVELVRSVCSSMHLSWPRGKGKGTIYEQKVFIAHALNGIGQGSSVTVVGYEGPGARE</sequence>
<comment type="caution">
    <text evidence="1">The sequence shown here is derived from an EMBL/GenBank/DDBJ whole genome shotgun (WGS) entry which is preliminary data.</text>
</comment>
<gene>
    <name evidence="1" type="ORF">V5O48_014957</name>
</gene>